<dbReference type="EMBL" id="QGLF01000003">
    <property type="protein sequence ID" value="PWR20603.1"/>
    <property type="molecule type" value="Genomic_DNA"/>
</dbReference>
<gene>
    <name evidence="2" type="ORF">DKG75_11385</name>
</gene>
<evidence type="ECO:0000313" key="2">
    <source>
        <dbReference type="EMBL" id="PWR20603.1"/>
    </source>
</evidence>
<dbReference type="GO" id="GO:0016020">
    <property type="term" value="C:membrane"/>
    <property type="evidence" value="ECO:0007669"/>
    <property type="project" value="InterPro"/>
</dbReference>
<keyword evidence="3" id="KW-1185">Reference proteome</keyword>
<dbReference type="InterPro" id="IPR033900">
    <property type="entry name" value="Gram_neg_porin_domain"/>
</dbReference>
<dbReference type="Gene3D" id="2.40.160.10">
    <property type="entry name" value="Porin"/>
    <property type="match status" value="1"/>
</dbReference>
<dbReference type="Pfam" id="PF13609">
    <property type="entry name" value="Porin_4"/>
    <property type="match status" value="1"/>
</dbReference>
<protein>
    <recommendedName>
        <fullName evidence="1">Porin domain-containing protein</fullName>
    </recommendedName>
</protein>
<dbReference type="Proteomes" id="UP000246077">
    <property type="component" value="Unassembled WGS sequence"/>
</dbReference>
<dbReference type="AlphaFoldDB" id="A0A317E5D0"/>
<comment type="caution">
    <text evidence="2">The sequence shown here is derived from an EMBL/GenBank/DDBJ whole genome shotgun (WGS) entry which is preliminary data.</text>
</comment>
<organism evidence="2 3">
    <name type="scientific">Zavarzinia compransoris</name>
    <dbReference type="NCBI Taxonomy" id="1264899"/>
    <lineage>
        <taxon>Bacteria</taxon>
        <taxon>Pseudomonadati</taxon>
        <taxon>Pseudomonadota</taxon>
        <taxon>Alphaproteobacteria</taxon>
        <taxon>Rhodospirillales</taxon>
        <taxon>Zavarziniaceae</taxon>
        <taxon>Zavarzinia</taxon>
    </lineage>
</organism>
<dbReference type="OrthoDB" id="6758483at2"/>
<sequence length="432" mass="44908">MAQRPPWARGGAVFRRRQVLRNCNRSPSMSCNMEPDGPFCLTGAGIGNSIEGVEIRRAVSPGRPGVLPGCLVPNEGMMKKILLGTTALATAVLLTNAAHAADDGLKLTLGGFFSGVVLAGDDGNNNSRGISFDSWNSEISFTAEATAANGLTYGFQIQLEGASVADQIDEAYLYLSGGFGRIELGTQDPVAAQMGYVAPSPDATGVLTVNSGDYFINAFTYNSDGDAGKINYFTPRIGGFQLGLSYSPDGTQDPADGAVSGGFEPDNNVNGAGQQFTAGLNYSKEFSGVTLGLSGTYAWLEVESPTVGMDDQTSWGLGANIGFGAGAGTVTLGGSYLNITNFNFADSDDVSAYDAGVQYAQGPFTVGVQSIWWDQDSFADTIWGISVGGGYKVAAGLDLSLGYMHWDNQGGGGGAFSNTNADVFLFGTTLSF</sequence>
<dbReference type="InterPro" id="IPR023614">
    <property type="entry name" value="Porin_dom_sf"/>
</dbReference>
<evidence type="ECO:0000313" key="3">
    <source>
        <dbReference type="Proteomes" id="UP000246077"/>
    </source>
</evidence>
<proteinExistence type="predicted"/>
<reference evidence="3" key="1">
    <citation type="submission" date="2018-05" db="EMBL/GenBank/DDBJ databases">
        <title>Zavarzinia sp. HR-AS.</title>
        <authorList>
            <person name="Lee Y."/>
            <person name="Jeon C.O."/>
        </authorList>
    </citation>
    <scope>NUCLEOTIDE SEQUENCE [LARGE SCALE GENOMIC DNA]</scope>
    <source>
        <strain evidence="3">DSM 1231</strain>
    </source>
</reference>
<evidence type="ECO:0000259" key="1">
    <source>
        <dbReference type="Pfam" id="PF13609"/>
    </source>
</evidence>
<dbReference type="SUPFAM" id="SSF56935">
    <property type="entry name" value="Porins"/>
    <property type="match status" value="1"/>
</dbReference>
<dbReference type="GO" id="GO:0015288">
    <property type="term" value="F:porin activity"/>
    <property type="evidence" value="ECO:0007669"/>
    <property type="project" value="InterPro"/>
</dbReference>
<feature type="domain" description="Porin" evidence="1">
    <location>
        <begin position="87"/>
        <end position="410"/>
    </location>
</feature>
<accession>A0A317E5D0</accession>
<name>A0A317E5D0_9PROT</name>